<feature type="compositionally biased region" description="Low complexity" evidence="1">
    <location>
        <begin position="117"/>
        <end position="127"/>
    </location>
</feature>
<feature type="domain" description="Cyclophilin-like" evidence="2">
    <location>
        <begin position="6"/>
        <end position="114"/>
    </location>
</feature>
<organism evidence="3 4">
    <name type="scientific">Pseudaeromonas sharmana</name>
    <dbReference type="NCBI Taxonomy" id="328412"/>
    <lineage>
        <taxon>Bacteria</taxon>
        <taxon>Pseudomonadati</taxon>
        <taxon>Pseudomonadota</taxon>
        <taxon>Gammaproteobacteria</taxon>
        <taxon>Aeromonadales</taxon>
        <taxon>Aeromonadaceae</taxon>
        <taxon>Pseudaeromonas</taxon>
    </lineage>
</organism>
<dbReference type="Pfam" id="PF18050">
    <property type="entry name" value="Cyclophil_like2"/>
    <property type="match status" value="1"/>
</dbReference>
<keyword evidence="4" id="KW-1185">Reference proteome</keyword>
<feature type="region of interest" description="Disordered" evidence="1">
    <location>
        <begin position="117"/>
        <end position="143"/>
    </location>
</feature>
<evidence type="ECO:0000259" key="2">
    <source>
        <dbReference type="Pfam" id="PF18050"/>
    </source>
</evidence>
<accession>A0ABV8CNZ6</accession>
<evidence type="ECO:0000313" key="4">
    <source>
        <dbReference type="Proteomes" id="UP001595692"/>
    </source>
</evidence>
<evidence type="ECO:0000256" key="1">
    <source>
        <dbReference type="SAM" id="MobiDB-lite"/>
    </source>
</evidence>
<dbReference type="InterPro" id="IPR029000">
    <property type="entry name" value="Cyclophilin-like_dom_sf"/>
</dbReference>
<reference evidence="4" key="1">
    <citation type="journal article" date="2019" name="Int. J. Syst. Evol. Microbiol.">
        <title>The Global Catalogue of Microorganisms (GCM) 10K type strain sequencing project: providing services to taxonomists for standard genome sequencing and annotation.</title>
        <authorList>
            <consortium name="The Broad Institute Genomics Platform"/>
            <consortium name="The Broad Institute Genome Sequencing Center for Infectious Disease"/>
            <person name="Wu L."/>
            <person name="Ma J."/>
        </authorList>
    </citation>
    <scope>NUCLEOTIDE SEQUENCE [LARGE SCALE GENOMIC DNA]</scope>
    <source>
        <strain evidence="4">CCUG 54939</strain>
    </source>
</reference>
<dbReference type="InterPro" id="IPR041183">
    <property type="entry name" value="Cyclophilin-like"/>
</dbReference>
<dbReference type="SUPFAM" id="SSF50891">
    <property type="entry name" value="Cyclophilin-like"/>
    <property type="match status" value="1"/>
</dbReference>
<gene>
    <name evidence="3" type="ORF">ACFOSS_10545</name>
</gene>
<protein>
    <submittedName>
        <fullName evidence="3">Cyclophilin-like fold protein</fullName>
    </submittedName>
</protein>
<proteinExistence type="predicted"/>
<dbReference type="Gene3D" id="2.40.100.20">
    <property type="match status" value="1"/>
</dbReference>
<name>A0ABV8CNZ6_9GAMM</name>
<dbReference type="EMBL" id="JBHSAF010000014">
    <property type="protein sequence ID" value="MFC3913902.1"/>
    <property type="molecule type" value="Genomic_DNA"/>
</dbReference>
<comment type="caution">
    <text evidence="3">The sequence shown here is derived from an EMBL/GenBank/DDBJ whole genome shotgun (WGS) entry which is preliminary data.</text>
</comment>
<dbReference type="Proteomes" id="UP001595692">
    <property type="component" value="Unassembled WGS sequence"/>
</dbReference>
<dbReference type="RefSeq" id="WP_377152316.1">
    <property type="nucleotide sequence ID" value="NZ_JBHSAF010000014.1"/>
</dbReference>
<sequence>MHIQLAINDQRLQATLDDTACGRDFYALLPLTLSVEAYAATETIGYLPRKLTTQGAPAGVEPRVGDITYYAPWGNLALFHRDFSYSRGLIRLGHIEGAPAAISRALRIDRTTTLTLTPLTGPSGSGTDAVSEPALKPHLQEKN</sequence>
<evidence type="ECO:0000313" key="3">
    <source>
        <dbReference type="EMBL" id="MFC3913902.1"/>
    </source>
</evidence>